<dbReference type="SUPFAM" id="SSF55874">
    <property type="entry name" value="ATPase domain of HSP90 chaperone/DNA topoisomerase II/histidine kinase"/>
    <property type="match status" value="1"/>
</dbReference>
<dbReference type="GO" id="GO:0005524">
    <property type="term" value="F:ATP binding"/>
    <property type="evidence" value="ECO:0007669"/>
    <property type="project" value="UniProtKB-KW"/>
</dbReference>
<evidence type="ECO:0000256" key="1">
    <source>
        <dbReference type="ARBA" id="ARBA00022527"/>
    </source>
</evidence>
<dbReference type="EMBL" id="JAOZYB010000365">
    <property type="protein sequence ID" value="MEB3966613.1"/>
    <property type="molecule type" value="Genomic_DNA"/>
</dbReference>
<feature type="domain" description="Histidine kinase/HSP90-like ATPase" evidence="2">
    <location>
        <begin position="27"/>
        <end position="134"/>
    </location>
</feature>
<keyword evidence="3" id="KW-0547">Nucleotide-binding</keyword>
<dbReference type="Gene3D" id="3.30.565.10">
    <property type="entry name" value="Histidine kinase-like ATPase, C-terminal domain"/>
    <property type="match status" value="1"/>
</dbReference>
<dbReference type="RefSeq" id="WP_324776067.1">
    <property type="nucleotide sequence ID" value="NZ_BAAATS010000030.1"/>
</dbReference>
<dbReference type="InterPro" id="IPR036890">
    <property type="entry name" value="HATPase_C_sf"/>
</dbReference>
<keyword evidence="1" id="KW-0418">Kinase</keyword>
<dbReference type="InterPro" id="IPR050267">
    <property type="entry name" value="Anti-sigma-factor_SerPK"/>
</dbReference>
<organism evidence="3 4">
    <name type="scientific">Streptomyces kunmingensis</name>
    <dbReference type="NCBI Taxonomy" id="68225"/>
    <lineage>
        <taxon>Bacteria</taxon>
        <taxon>Bacillati</taxon>
        <taxon>Actinomycetota</taxon>
        <taxon>Actinomycetes</taxon>
        <taxon>Kitasatosporales</taxon>
        <taxon>Streptomycetaceae</taxon>
        <taxon>Streptomyces</taxon>
    </lineage>
</organism>
<keyword evidence="4" id="KW-1185">Reference proteome</keyword>
<proteinExistence type="predicted"/>
<sequence length="154" mass="16998">MDTPHALHDTTPTRIGWDASTLDPHRPVAQARRRARTWVQEHWRLPELADSVELAVAELCTNAIRHGDGLAGLELILGAPRVYAPPSLRVLVTDHAPARRPQLPTCGVDLLSEGGRGLHLVATLARRWGWHRTGFDEKQVWCTFELQGEGSGPG</sequence>
<keyword evidence="1" id="KW-0808">Transferase</keyword>
<evidence type="ECO:0000313" key="4">
    <source>
        <dbReference type="Proteomes" id="UP001352223"/>
    </source>
</evidence>
<evidence type="ECO:0000313" key="3">
    <source>
        <dbReference type="EMBL" id="MEB3966613.1"/>
    </source>
</evidence>
<comment type="caution">
    <text evidence="3">The sequence shown here is derived from an EMBL/GenBank/DDBJ whole genome shotgun (WGS) entry which is preliminary data.</text>
</comment>
<dbReference type="InterPro" id="IPR003594">
    <property type="entry name" value="HATPase_dom"/>
</dbReference>
<dbReference type="Pfam" id="PF13581">
    <property type="entry name" value="HATPase_c_2"/>
    <property type="match status" value="1"/>
</dbReference>
<keyword evidence="1" id="KW-0723">Serine/threonine-protein kinase</keyword>
<reference evidence="3 4" key="1">
    <citation type="submission" date="2022-10" db="EMBL/GenBank/DDBJ databases">
        <authorList>
            <person name="Xie J."/>
            <person name="Shen N."/>
        </authorList>
    </citation>
    <scope>NUCLEOTIDE SEQUENCE [LARGE SCALE GENOMIC DNA]</scope>
    <source>
        <strain evidence="3 4">DSM 41681</strain>
    </source>
</reference>
<evidence type="ECO:0000259" key="2">
    <source>
        <dbReference type="Pfam" id="PF13581"/>
    </source>
</evidence>
<protein>
    <submittedName>
        <fullName evidence="3">ATP-binding protein</fullName>
    </submittedName>
</protein>
<dbReference type="PANTHER" id="PTHR35526:SF3">
    <property type="entry name" value="ANTI-SIGMA-F FACTOR RSBW"/>
    <property type="match status" value="1"/>
</dbReference>
<keyword evidence="3" id="KW-0067">ATP-binding</keyword>
<name>A0ABU6CPF9_9ACTN</name>
<accession>A0ABU6CPF9</accession>
<dbReference type="CDD" id="cd16936">
    <property type="entry name" value="HATPase_RsbW-like"/>
    <property type="match status" value="1"/>
</dbReference>
<dbReference type="Proteomes" id="UP001352223">
    <property type="component" value="Unassembled WGS sequence"/>
</dbReference>
<dbReference type="PANTHER" id="PTHR35526">
    <property type="entry name" value="ANTI-SIGMA-F FACTOR RSBW-RELATED"/>
    <property type="match status" value="1"/>
</dbReference>
<gene>
    <name evidence="3" type="ORF">OKJ48_41255</name>
</gene>